<sequence length="188" mass="22476">MADNLDTKIIDLLAEGVANGKAQQAAEVAIKLLKQRNRDTVQVFPKKEKKLETPTPEEKIYSEHYHLRLYIKCVRKYQKFCEICWRLERHTRFSRYPERISREEQEKLLKPMSVPELNQFLKDLQPKLDDVFDQQCDHFPQYVFINFYEWKEPFENLWYVIRKRCGSVKDRVKGVFGSSEAVVDDLKT</sequence>
<accession>A0A1I7TGY7</accession>
<reference evidence="2" key="1">
    <citation type="submission" date="2016-11" db="UniProtKB">
        <authorList>
            <consortium name="WormBaseParasite"/>
        </authorList>
    </citation>
    <scope>IDENTIFICATION</scope>
</reference>
<evidence type="ECO:0000313" key="1">
    <source>
        <dbReference type="Proteomes" id="UP000095282"/>
    </source>
</evidence>
<protein>
    <submittedName>
        <fullName evidence="2">HARE-HTH domain-containing protein</fullName>
    </submittedName>
</protein>
<evidence type="ECO:0000313" key="2">
    <source>
        <dbReference type="WBParaSite" id="Csp11.Scaffold609.g5829.t1"/>
    </source>
</evidence>
<keyword evidence="1" id="KW-1185">Reference proteome</keyword>
<dbReference type="Proteomes" id="UP000095282">
    <property type="component" value="Unplaced"/>
</dbReference>
<dbReference type="AlphaFoldDB" id="A0A1I7TGY7"/>
<proteinExistence type="predicted"/>
<organism evidence="1 2">
    <name type="scientific">Caenorhabditis tropicalis</name>
    <dbReference type="NCBI Taxonomy" id="1561998"/>
    <lineage>
        <taxon>Eukaryota</taxon>
        <taxon>Metazoa</taxon>
        <taxon>Ecdysozoa</taxon>
        <taxon>Nematoda</taxon>
        <taxon>Chromadorea</taxon>
        <taxon>Rhabditida</taxon>
        <taxon>Rhabditina</taxon>
        <taxon>Rhabditomorpha</taxon>
        <taxon>Rhabditoidea</taxon>
        <taxon>Rhabditidae</taxon>
        <taxon>Peloderinae</taxon>
        <taxon>Caenorhabditis</taxon>
    </lineage>
</organism>
<name>A0A1I7TGY7_9PELO</name>
<dbReference type="WBParaSite" id="Csp11.Scaffold609.g5829.t1">
    <property type="protein sequence ID" value="Csp11.Scaffold609.g5829.t1"/>
    <property type="gene ID" value="Csp11.Scaffold609.g5829"/>
</dbReference>